<dbReference type="EMBL" id="FOYI01000007">
    <property type="protein sequence ID" value="SFR12529.1"/>
    <property type="molecule type" value="Genomic_DNA"/>
</dbReference>
<evidence type="ECO:0000256" key="8">
    <source>
        <dbReference type="ARBA" id="ARBA00023004"/>
    </source>
</evidence>
<evidence type="ECO:0000256" key="13">
    <source>
        <dbReference type="ARBA" id="ARBA00023237"/>
    </source>
</evidence>
<keyword evidence="12 20" id="KW-0675">Receptor</keyword>
<evidence type="ECO:0000313" key="21">
    <source>
        <dbReference type="Proteomes" id="UP000199302"/>
    </source>
</evidence>
<dbReference type="AlphaFoldDB" id="A0A1I6E441"/>
<evidence type="ECO:0000256" key="14">
    <source>
        <dbReference type="PROSITE-ProRule" id="PRU01360"/>
    </source>
</evidence>
<evidence type="ECO:0000256" key="6">
    <source>
        <dbReference type="ARBA" id="ARBA00022692"/>
    </source>
</evidence>
<dbReference type="GO" id="GO:0015344">
    <property type="term" value="F:siderophore uptake transmembrane transporter activity"/>
    <property type="evidence" value="ECO:0007669"/>
    <property type="project" value="TreeGrafter"/>
</dbReference>
<evidence type="ECO:0000259" key="18">
    <source>
        <dbReference type="Pfam" id="PF00593"/>
    </source>
</evidence>
<dbReference type="SUPFAM" id="SSF56935">
    <property type="entry name" value="Porins"/>
    <property type="match status" value="1"/>
</dbReference>
<feature type="region of interest" description="Disordered" evidence="16">
    <location>
        <begin position="147"/>
        <end position="168"/>
    </location>
</feature>
<dbReference type="Pfam" id="PF00593">
    <property type="entry name" value="TonB_dep_Rec_b-barrel"/>
    <property type="match status" value="1"/>
</dbReference>
<evidence type="ECO:0000256" key="9">
    <source>
        <dbReference type="ARBA" id="ARBA00023065"/>
    </source>
</evidence>
<evidence type="ECO:0000256" key="2">
    <source>
        <dbReference type="ARBA" id="ARBA00009810"/>
    </source>
</evidence>
<feature type="signal peptide" evidence="17">
    <location>
        <begin position="1"/>
        <end position="29"/>
    </location>
</feature>
<evidence type="ECO:0000256" key="10">
    <source>
        <dbReference type="ARBA" id="ARBA00023077"/>
    </source>
</evidence>
<dbReference type="InterPro" id="IPR010105">
    <property type="entry name" value="TonB_sidphr_rcpt"/>
</dbReference>
<dbReference type="NCBIfam" id="TIGR01783">
    <property type="entry name" value="TonB-siderophor"/>
    <property type="match status" value="1"/>
</dbReference>
<keyword evidence="10 15" id="KW-0798">TonB box</keyword>
<dbReference type="GO" id="GO:0038023">
    <property type="term" value="F:signaling receptor activity"/>
    <property type="evidence" value="ECO:0007669"/>
    <property type="project" value="InterPro"/>
</dbReference>
<evidence type="ECO:0000256" key="16">
    <source>
        <dbReference type="SAM" id="MobiDB-lite"/>
    </source>
</evidence>
<dbReference type="Gene3D" id="2.40.170.20">
    <property type="entry name" value="TonB-dependent receptor, beta-barrel domain"/>
    <property type="match status" value="1"/>
</dbReference>
<keyword evidence="7 17" id="KW-0732">Signal</keyword>
<dbReference type="PANTHER" id="PTHR32552:SF89">
    <property type="entry name" value="CATECHOLATE SIDEROPHORE RECEPTOR FIU"/>
    <property type="match status" value="1"/>
</dbReference>
<evidence type="ECO:0000259" key="19">
    <source>
        <dbReference type="Pfam" id="PF07715"/>
    </source>
</evidence>
<dbReference type="Gene3D" id="2.170.130.10">
    <property type="entry name" value="TonB-dependent receptor, plug domain"/>
    <property type="match status" value="1"/>
</dbReference>
<keyword evidence="8" id="KW-0408">Iron</keyword>
<evidence type="ECO:0000256" key="12">
    <source>
        <dbReference type="ARBA" id="ARBA00023170"/>
    </source>
</evidence>
<dbReference type="GO" id="GO:0015891">
    <property type="term" value="P:siderophore transport"/>
    <property type="evidence" value="ECO:0007669"/>
    <property type="project" value="InterPro"/>
</dbReference>
<keyword evidence="9" id="KW-0406">Ion transport</keyword>
<evidence type="ECO:0000256" key="1">
    <source>
        <dbReference type="ARBA" id="ARBA00004571"/>
    </source>
</evidence>
<evidence type="ECO:0000256" key="5">
    <source>
        <dbReference type="ARBA" id="ARBA00022496"/>
    </source>
</evidence>
<evidence type="ECO:0000256" key="3">
    <source>
        <dbReference type="ARBA" id="ARBA00022448"/>
    </source>
</evidence>
<dbReference type="InterPro" id="IPR012910">
    <property type="entry name" value="Plug_dom"/>
</dbReference>
<dbReference type="InterPro" id="IPR000531">
    <property type="entry name" value="Beta-barrel_TonB"/>
</dbReference>
<name>A0A1I6E441_9RHOB</name>
<evidence type="ECO:0000256" key="15">
    <source>
        <dbReference type="RuleBase" id="RU003357"/>
    </source>
</evidence>
<keyword evidence="3 14" id="KW-0813">Transport</keyword>
<evidence type="ECO:0000256" key="17">
    <source>
        <dbReference type="SAM" id="SignalP"/>
    </source>
</evidence>
<comment type="similarity">
    <text evidence="2 14 15">Belongs to the TonB-dependent receptor family.</text>
</comment>
<evidence type="ECO:0000256" key="11">
    <source>
        <dbReference type="ARBA" id="ARBA00023136"/>
    </source>
</evidence>
<dbReference type="Proteomes" id="UP000199302">
    <property type="component" value="Unassembled WGS sequence"/>
</dbReference>
<dbReference type="RefSeq" id="WP_092080876.1">
    <property type="nucleotide sequence ID" value="NZ_FOYI01000007.1"/>
</dbReference>
<comment type="subcellular location">
    <subcellularLocation>
        <location evidence="1 14">Cell outer membrane</location>
        <topology evidence="1 14">Multi-pass membrane protein</topology>
    </subcellularLocation>
</comment>
<evidence type="ECO:0000313" key="20">
    <source>
        <dbReference type="EMBL" id="SFR12529.1"/>
    </source>
</evidence>
<keyword evidence="5" id="KW-0410">Iron transport</keyword>
<dbReference type="PROSITE" id="PS51257">
    <property type="entry name" value="PROKAR_LIPOPROTEIN"/>
    <property type="match status" value="1"/>
</dbReference>
<dbReference type="OrthoDB" id="9760333at2"/>
<gene>
    <name evidence="20" type="ORF">SAMN04515673_10776</name>
</gene>
<keyword evidence="21" id="KW-1185">Reference proteome</keyword>
<accession>A0A1I6E441</accession>
<dbReference type="InterPro" id="IPR039426">
    <property type="entry name" value="TonB-dep_rcpt-like"/>
</dbReference>
<dbReference type="InterPro" id="IPR037066">
    <property type="entry name" value="Plug_dom_sf"/>
</dbReference>
<dbReference type="PROSITE" id="PS52016">
    <property type="entry name" value="TONB_DEPENDENT_REC_3"/>
    <property type="match status" value="1"/>
</dbReference>
<keyword evidence="11 14" id="KW-0472">Membrane</keyword>
<proteinExistence type="inferred from homology"/>
<dbReference type="PANTHER" id="PTHR32552">
    <property type="entry name" value="FERRICHROME IRON RECEPTOR-RELATED"/>
    <property type="match status" value="1"/>
</dbReference>
<keyword evidence="6 14" id="KW-0812">Transmembrane</keyword>
<protein>
    <submittedName>
        <fullName evidence="20">Catecholate siderophore receptor</fullName>
    </submittedName>
</protein>
<reference evidence="20 21" key="1">
    <citation type="submission" date="2016-10" db="EMBL/GenBank/DDBJ databases">
        <authorList>
            <person name="de Groot N.N."/>
        </authorList>
    </citation>
    <scope>NUCLEOTIDE SEQUENCE [LARGE SCALE GENOMIC DNA]</scope>
    <source>
        <strain evidence="21">KMM 9023,NRIC 0796,JCM 17311,KCTC 23692</strain>
    </source>
</reference>
<feature type="domain" description="TonB-dependent receptor-like beta-barrel" evidence="18">
    <location>
        <begin position="264"/>
        <end position="681"/>
    </location>
</feature>
<dbReference type="Pfam" id="PF07715">
    <property type="entry name" value="Plug"/>
    <property type="match status" value="1"/>
</dbReference>
<evidence type="ECO:0000256" key="4">
    <source>
        <dbReference type="ARBA" id="ARBA00022452"/>
    </source>
</evidence>
<feature type="chain" id="PRO_5011601721" evidence="17">
    <location>
        <begin position="30"/>
        <end position="712"/>
    </location>
</feature>
<organism evidence="20 21">
    <name type="scientific">Poseidonocella sedimentorum</name>
    <dbReference type="NCBI Taxonomy" id="871652"/>
    <lineage>
        <taxon>Bacteria</taxon>
        <taxon>Pseudomonadati</taxon>
        <taxon>Pseudomonadota</taxon>
        <taxon>Alphaproteobacteria</taxon>
        <taxon>Rhodobacterales</taxon>
        <taxon>Roseobacteraceae</taxon>
        <taxon>Poseidonocella</taxon>
    </lineage>
</organism>
<sequence length="712" mass="76668">MTQKKTVGTTLGLLPTLALSTACAIPAHAQTAAIELDPIEITSGGPGYATTESSNDKATAPLVDTPQTVNTMSAEEIADRGLNSVEDVLRATPGVTLQAGEGGNPMGTAPIIRGFDANSDISVDGIRNSSRVSYETFNLDSVQVNKGASGTTAGRGSTGGTINLDTKTPQPGNFADVALTYGTGNYMRATLDVNRDFGSGAVRLNLMGQQADDLNGRKGLTSERYGFAPSLTYRLSNTTSITAGLYYYEMHDLPDYGISFTNANTPAEFAVGSGTDDDPYQPTDVDNDNWYGLHDRDFRDNITRSAYARVDHDLANGLTFQSTLRVTEDENVYLTTKPAAVAGGVEAQDRNGNRLTRTVALNAQLSGEREAFGASHNFVVGVDLSKETTDRGSLSIDAPTDPVLSYENPNYNAAWDGSVSEEDRSKFGEVVTTSLYAIDTMTLSPQWEVTAGLRYDMVDAMALTGPSSNPTELEEEQGFLNGNFGVVYHPRQDVSLYAVVSSSADPALGNPGIQTDSANTDTVELDPERSYTYELGAKWLVNDSFLLGASIYRIQKDNERVEVEEDVWELAGDSQSQGIELTFAGQVTDKWSLSGGYSRIDYSSKSSDTDFSRNVPENSFSIWSTYDVNDALTVGGGATYTGERFAGNNETRLIPSSWQVDAMARYAFAEDTAVQVNVTNLFDEDVYGSSHHGQFVYMGPARTVSMTLTKSF</sequence>
<dbReference type="STRING" id="871652.SAMN04515673_10776"/>
<dbReference type="GO" id="GO:0009279">
    <property type="term" value="C:cell outer membrane"/>
    <property type="evidence" value="ECO:0007669"/>
    <property type="project" value="UniProtKB-SubCell"/>
</dbReference>
<keyword evidence="13 14" id="KW-0998">Cell outer membrane</keyword>
<evidence type="ECO:0000256" key="7">
    <source>
        <dbReference type="ARBA" id="ARBA00022729"/>
    </source>
</evidence>
<feature type="domain" description="TonB-dependent receptor plug" evidence="19">
    <location>
        <begin position="62"/>
        <end position="161"/>
    </location>
</feature>
<keyword evidence="4 14" id="KW-1134">Transmembrane beta strand</keyword>
<dbReference type="CDD" id="cd01347">
    <property type="entry name" value="ligand_gated_channel"/>
    <property type="match status" value="1"/>
</dbReference>
<dbReference type="InterPro" id="IPR036942">
    <property type="entry name" value="Beta-barrel_TonB_sf"/>
</dbReference>